<keyword evidence="2" id="KW-0812">Transmembrane</keyword>
<name>A0A516G7C0_9MICO</name>
<feature type="transmembrane region" description="Helical" evidence="2">
    <location>
        <begin position="220"/>
        <end position="244"/>
    </location>
</feature>
<gene>
    <name evidence="3" type="ORF">FNH13_02805</name>
</gene>
<evidence type="ECO:0000256" key="2">
    <source>
        <dbReference type="SAM" id="Phobius"/>
    </source>
</evidence>
<dbReference type="OrthoDB" id="2955631at2"/>
<feature type="region of interest" description="Disordered" evidence="1">
    <location>
        <begin position="35"/>
        <end position="54"/>
    </location>
</feature>
<keyword evidence="2" id="KW-1133">Transmembrane helix</keyword>
<dbReference type="KEGG" id="orz:FNH13_02805"/>
<dbReference type="InterPro" id="IPR018723">
    <property type="entry name" value="DUF2254_membrane"/>
</dbReference>
<feature type="transmembrane region" description="Helical" evidence="2">
    <location>
        <begin position="194"/>
        <end position="214"/>
    </location>
</feature>
<dbReference type="Pfam" id="PF10011">
    <property type="entry name" value="DUF2254"/>
    <property type="match status" value="1"/>
</dbReference>
<accession>A0A516G7C0</accession>
<dbReference type="AlphaFoldDB" id="A0A516G7C0"/>
<proteinExistence type="predicted"/>
<evidence type="ECO:0000313" key="3">
    <source>
        <dbReference type="EMBL" id="QDO87395.1"/>
    </source>
</evidence>
<keyword evidence="4" id="KW-1185">Reference proteome</keyword>
<dbReference type="Proteomes" id="UP000315395">
    <property type="component" value="Chromosome"/>
</dbReference>
<evidence type="ECO:0000313" key="4">
    <source>
        <dbReference type="Proteomes" id="UP000315395"/>
    </source>
</evidence>
<feature type="compositionally biased region" description="Polar residues" evidence="1">
    <location>
        <begin position="35"/>
        <end position="47"/>
    </location>
</feature>
<feature type="transmembrane region" description="Helical" evidence="2">
    <location>
        <begin position="144"/>
        <end position="173"/>
    </location>
</feature>
<reference evidence="3 4" key="1">
    <citation type="submission" date="2019-07" db="EMBL/GenBank/DDBJ databases">
        <title>complete genome sequencing of Ornithinimicrobium sp. H23M54.</title>
        <authorList>
            <person name="Bae J.-W."/>
            <person name="Lee S.-Y."/>
        </authorList>
    </citation>
    <scope>NUCLEOTIDE SEQUENCE [LARGE SCALE GENOMIC DNA]</scope>
    <source>
        <strain evidence="3 4">H23M54</strain>
    </source>
</reference>
<feature type="transmembrane region" description="Helical" evidence="2">
    <location>
        <begin position="103"/>
        <end position="124"/>
    </location>
</feature>
<dbReference type="EMBL" id="CP041616">
    <property type="protein sequence ID" value="QDO87395.1"/>
    <property type="molecule type" value="Genomic_DNA"/>
</dbReference>
<evidence type="ECO:0000256" key="1">
    <source>
        <dbReference type="SAM" id="MobiDB-lite"/>
    </source>
</evidence>
<sequence length="518" mass="56018">MVWVMSSFTGTMGRLSLGGARQRAGLKPSMVISRQSPRYSLRPSSARSEADPAPLAWGRAPPSAPLLCVKSHATGAPCPCWCGGPGGHAMWLTKIYSNLRSGLWFIPLLYAVAGIVINLVTTSLDSHFGFDVVSIHVIGGPDAALAILGAVAGSMVSLVATVLSITMVVVQLAMAQFSPRIVQTFLQDRPSQHAIGLFVATFVQAMLTMRQVLVSEDAPVVPGISVATTFLMVVINIVVLVVYIHHIGRELRVSSLIELVSEGTRDLMDEVYPHRLEHVGQDDPRLVTAHKSGVLSLVGREHLVALAVEADCRIDVIPAVGEFVPADGKLARLSGSTVDQIDVDGIRDALVLSLERSQEEDVAYGLRMLVAMGLKAMADRVHADPTTVVQVLDRVQDVLRQLSRRELREDTSSDDDGTIRVVIPSMDWQAYVRLGFEELRLFGSGSPQVARRLRAALEDLLDYAPSERRGPLHEQLTQLDDTLTRAYSAERDADLARRADPQGIGIAAGAHQPVPPTP</sequence>
<protein>
    <submittedName>
        <fullName evidence="3">DUF2254 domain-containing protein</fullName>
    </submittedName>
</protein>
<organism evidence="3 4">
    <name type="scientific">Ornithinimicrobium ciconiae</name>
    <dbReference type="NCBI Taxonomy" id="2594265"/>
    <lineage>
        <taxon>Bacteria</taxon>
        <taxon>Bacillati</taxon>
        <taxon>Actinomycetota</taxon>
        <taxon>Actinomycetes</taxon>
        <taxon>Micrococcales</taxon>
        <taxon>Ornithinimicrobiaceae</taxon>
        <taxon>Ornithinimicrobium</taxon>
    </lineage>
</organism>
<keyword evidence="2" id="KW-0472">Membrane</keyword>